<evidence type="ECO:0000256" key="8">
    <source>
        <dbReference type="SAM" id="SignalP"/>
    </source>
</evidence>
<evidence type="ECO:0000313" key="10">
    <source>
        <dbReference type="EMBL" id="CAC5417086.1"/>
    </source>
</evidence>
<keyword evidence="7" id="KW-0812">Transmembrane</keyword>
<dbReference type="GO" id="GO:0003943">
    <property type="term" value="F:N-acetylgalactosamine-4-sulfatase activity"/>
    <property type="evidence" value="ECO:0007669"/>
    <property type="project" value="UniProtKB-EC"/>
</dbReference>
<feature type="chain" id="PRO_5026819289" evidence="8">
    <location>
        <begin position="18"/>
        <end position="567"/>
    </location>
</feature>
<reference evidence="10 11" key="1">
    <citation type="submission" date="2020-06" db="EMBL/GenBank/DDBJ databases">
        <authorList>
            <person name="Li R."/>
            <person name="Bekaert M."/>
        </authorList>
    </citation>
    <scope>NUCLEOTIDE SEQUENCE [LARGE SCALE GENOMIC DNA]</scope>
    <source>
        <strain evidence="11">wild</strain>
    </source>
</reference>
<evidence type="ECO:0000259" key="9">
    <source>
        <dbReference type="Pfam" id="PF00884"/>
    </source>
</evidence>
<keyword evidence="7" id="KW-1133">Transmembrane helix</keyword>
<evidence type="ECO:0000313" key="11">
    <source>
        <dbReference type="Proteomes" id="UP000507470"/>
    </source>
</evidence>
<feature type="transmembrane region" description="Helical" evidence="7">
    <location>
        <begin position="542"/>
        <end position="561"/>
    </location>
</feature>
<dbReference type="Gene3D" id="3.40.720.10">
    <property type="entry name" value="Alkaline Phosphatase, subunit A"/>
    <property type="match status" value="2"/>
</dbReference>
<dbReference type="InterPro" id="IPR047115">
    <property type="entry name" value="ARSB"/>
</dbReference>
<evidence type="ECO:0000256" key="5">
    <source>
        <dbReference type="ARBA" id="ARBA00022837"/>
    </source>
</evidence>
<protein>
    <submittedName>
        <fullName evidence="10">ARSB</fullName>
        <ecNumber evidence="10">3.1.6.12</ecNumber>
    </submittedName>
</protein>
<dbReference type="PANTHER" id="PTHR10342:SF274">
    <property type="entry name" value="ARYLSULFATASE B"/>
    <property type="match status" value="1"/>
</dbReference>
<evidence type="ECO:0000256" key="3">
    <source>
        <dbReference type="ARBA" id="ARBA00022723"/>
    </source>
</evidence>
<keyword evidence="6" id="KW-0325">Glycoprotein</keyword>
<dbReference type="PANTHER" id="PTHR10342">
    <property type="entry name" value="ARYLSULFATASE"/>
    <property type="match status" value="1"/>
</dbReference>
<dbReference type="AlphaFoldDB" id="A0A6J8EAL4"/>
<dbReference type="InterPro" id="IPR017850">
    <property type="entry name" value="Alkaline_phosphatase_core_sf"/>
</dbReference>
<comment type="similarity">
    <text evidence="2">Belongs to the sulfatase family.</text>
</comment>
<gene>
    <name evidence="10" type="ORF">MCOR_49641</name>
</gene>
<name>A0A6J8EAL4_MYTCO</name>
<evidence type="ECO:0000256" key="4">
    <source>
        <dbReference type="ARBA" id="ARBA00022801"/>
    </source>
</evidence>
<dbReference type="Gene3D" id="3.30.1120.10">
    <property type="match status" value="1"/>
</dbReference>
<evidence type="ECO:0000256" key="2">
    <source>
        <dbReference type="ARBA" id="ARBA00008779"/>
    </source>
</evidence>
<keyword evidence="7" id="KW-0472">Membrane</keyword>
<evidence type="ECO:0000256" key="7">
    <source>
        <dbReference type="SAM" id="Phobius"/>
    </source>
</evidence>
<dbReference type="InterPro" id="IPR000917">
    <property type="entry name" value="Sulfatase_N"/>
</dbReference>
<dbReference type="OrthoDB" id="103349at2759"/>
<keyword evidence="8" id="KW-0732">Signal</keyword>
<dbReference type="Proteomes" id="UP000507470">
    <property type="component" value="Unassembled WGS sequence"/>
</dbReference>
<keyword evidence="4 10" id="KW-0378">Hydrolase</keyword>
<dbReference type="PROSITE" id="PS00149">
    <property type="entry name" value="SULFATASE_2"/>
    <property type="match status" value="1"/>
</dbReference>
<dbReference type="InterPro" id="IPR024607">
    <property type="entry name" value="Sulfatase_CS"/>
</dbReference>
<evidence type="ECO:0000256" key="6">
    <source>
        <dbReference type="ARBA" id="ARBA00023180"/>
    </source>
</evidence>
<dbReference type="SUPFAM" id="SSF53649">
    <property type="entry name" value="Alkaline phosphatase-like"/>
    <property type="match status" value="2"/>
</dbReference>
<dbReference type="CDD" id="cd16029">
    <property type="entry name" value="4-S"/>
    <property type="match status" value="1"/>
</dbReference>
<sequence>MLQLLIIIFNAFIFCHAADSAGTRPNIILILADNYGFNDVGYHGSERKTLNLDQLASEADDYGYNDIGYHGSEIKTPVLDRLAAGGVKLENYYVQPICSPTRSQLMTGRYQIHTGIQHSIFWPLQPNGLPLQDPTLADKLRETGYSTHAVGKWHLGFFKEEYLPTNRGFDTFFGILNGKADHYQYNDSAMGVNGLDLRDGIQRVNYEYRGQYSTNLYSKKAVEIVEKHDSEKPLFMYLSFQAVHLPLQVPEKYLKQYGDIKDMNRKVYAGMTSAMDEAIGDVVKSFESKGLWQDTLLIFTTDNGGQVLYGGDNWPLRGWKGSLWEGGIKAVGFVHGQMIKKKGTISKELIHVSDWFPTLINLADGSLKKTNPLDGVDQWRTISYGEQSQRKTILHNIDPLMSHVGERKSGKQFDARERAALRHNEWKIITGDPGNGSWIYTSTRGQNQNKLYERPNDKNIWLFNIENDPYEKHDLSTKRPEVVTDLLEMLEKFALTSVPCFYPENDLMADPKYHEGYWGPWIHAQWITEEVNLPSYTKTFRYSLLSIIILVLVCLSLLSIYETKAFT</sequence>
<dbReference type="Pfam" id="PF00884">
    <property type="entry name" value="Sulfatase"/>
    <property type="match status" value="1"/>
</dbReference>
<dbReference type="EMBL" id="CACVKT020008728">
    <property type="protein sequence ID" value="CAC5417086.1"/>
    <property type="molecule type" value="Genomic_DNA"/>
</dbReference>
<feature type="domain" description="Sulfatase N-terminal" evidence="9">
    <location>
        <begin position="25"/>
        <end position="364"/>
    </location>
</feature>
<dbReference type="PROSITE" id="PS00523">
    <property type="entry name" value="SULFATASE_1"/>
    <property type="match status" value="1"/>
</dbReference>
<keyword evidence="3" id="KW-0479">Metal-binding</keyword>
<dbReference type="GO" id="GO:0046872">
    <property type="term" value="F:metal ion binding"/>
    <property type="evidence" value="ECO:0007669"/>
    <property type="project" value="UniProtKB-KW"/>
</dbReference>
<organism evidence="10 11">
    <name type="scientific">Mytilus coruscus</name>
    <name type="common">Sea mussel</name>
    <dbReference type="NCBI Taxonomy" id="42192"/>
    <lineage>
        <taxon>Eukaryota</taxon>
        <taxon>Metazoa</taxon>
        <taxon>Spiralia</taxon>
        <taxon>Lophotrochozoa</taxon>
        <taxon>Mollusca</taxon>
        <taxon>Bivalvia</taxon>
        <taxon>Autobranchia</taxon>
        <taxon>Pteriomorphia</taxon>
        <taxon>Mytilida</taxon>
        <taxon>Mytiloidea</taxon>
        <taxon>Mytilidae</taxon>
        <taxon>Mytilinae</taxon>
        <taxon>Mytilus</taxon>
    </lineage>
</organism>
<keyword evidence="11" id="KW-1185">Reference proteome</keyword>
<feature type="signal peptide" evidence="8">
    <location>
        <begin position="1"/>
        <end position="17"/>
    </location>
</feature>
<comment type="cofactor">
    <cofactor evidence="1">
        <name>Ca(2+)</name>
        <dbReference type="ChEBI" id="CHEBI:29108"/>
    </cofactor>
</comment>
<dbReference type="EC" id="3.1.6.12" evidence="10"/>
<keyword evidence="5" id="KW-0106">Calcium</keyword>
<proteinExistence type="inferred from homology"/>
<evidence type="ECO:0000256" key="1">
    <source>
        <dbReference type="ARBA" id="ARBA00001913"/>
    </source>
</evidence>
<accession>A0A6J8EAL4</accession>